<feature type="transmembrane region" description="Helical" evidence="2">
    <location>
        <begin position="16"/>
        <end position="33"/>
    </location>
</feature>
<evidence type="ECO:0000256" key="1">
    <source>
        <dbReference type="SAM" id="MobiDB-lite"/>
    </source>
</evidence>
<keyword evidence="2" id="KW-0812">Transmembrane</keyword>
<evidence type="ECO:0000313" key="4">
    <source>
        <dbReference type="Proteomes" id="UP000398389"/>
    </source>
</evidence>
<dbReference type="AlphaFoldDB" id="A0A5E8BGM3"/>
<keyword evidence="4" id="KW-1185">Reference proteome</keyword>
<dbReference type="Proteomes" id="UP000398389">
    <property type="component" value="Unassembled WGS sequence"/>
</dbReference>
<accession>A0A5E8BGM3</accession>
<protein>
    <submittedName>
        <fullName evidence="3">Uncharacterized protein</fullName>
    </submittedName>
</protein>
<feature type="region of interest" description="Disordered" evidence="1">
    <location>
        <begin position="48"/>
        <end position="68"/>
    </location>
</feature>
<feature type="compositionally biased region" description="Polar residues" evidence="1">
    <location>
        <begin position="56"/>
        <end position="68"/>
    </location>
</feature>
<organism evidence="3 4">
    <name type="scientific">Magnusiomyces paraingens</name>
    <dbReference type="NCBI Taxonomy" id="2606893"/>
    <lineage>
        <taxon>Eukaryota</taxon>
        <taxon>Fungi</taxon>
        <taxon>Dikarya</taxon>
        <taxon>Ascomycota</taxon>
        <taxon>Saccharomycotina</taxon>
        <taxon>Dipodascomycetes</taxon>
        <taxon>Dipodascales</taxon>
        <taxon>Dipodascaceae</taxon>
        <taxon>Magnusiomyces</taxon>
    </lineage>
</organism>
<name>A0A5E8BGM3_9ASCO</name>
<dbReference type="EMBL" id="CABVLU010000002">
    <property type="protein sequence ID" value="VVT48616.1"/>
    <property type="molecule type" value="Genomic_DNA"/>
</dbReference>
<evidence type="ECO:0000256" key="2">
    <source>
        <dbReference type="SAM" id="Phobius"/>
    </source>
</evidence>
<dbReference type="OrthoDB" id="3996652at2759"/>
<proteinExistence type="predicted"/>
<dbReference type="RefSeq" id="XP_031852477.1">
    <property type="nucleotide sequence ID" value="XM_031996586.1"/>
</dbReference>
<sequence>MSFWQKYNSIPRTGRLWIGVSTLLVAYFGGELVDRMYENRLVEDEAERRLKHQELQGKQTQNNPNDKQ</sequence>
<evidence type="ECO:0000313" key="3">
    <source>
        <dbReference type="EMBL" id="VVT48616.1"/>
    </source>
</evidence>
<reference evidence="3 4" key="1">
    <citation type="submission" date="2019-09" db="EMBL/GenBank/DDBJ databases">
        <authorList>
            <person name="Brejova B."/>
        </authorList>
    </citation>
    <scope>NUCLEOTIDE SEQUENCE [LARGE SCALE GENOMIC DNA]</scope>
</reference>
<keyword evidence="2" id="KW-0472">Membrane</keyword>
<gene>
    <name evidence="3" type="ORF">SAPINGB_P001866</name>
</gene>
<dbReference type="GeneID" id="43580686"/>
<keyword evidence="2" id="KW-1133">Transmembrane helix</keyword>